<dbReference type="SUPFAM" id="SSF50692">
    <property type="entry name" value="ADC-like"/>
    <property type="match status" value="1"/>
</dbReference>
<evidence type="ECO:0000256" key="9">
    <source>
        <dbReference type="SAM" id="MobiDB-lite"/>
    </source>
</evidence>
<dbReference type="Gene3D" id="2.40.40.20">
    <property type="match status" value="1"/>
</dbReference>
<evidence type="ECO:0000256" key="3">
    <source>
        <dbReference type="ARBA" id="ARBA00010312"/>
    </source>
</evidence>
<dbReference type="Proteomes" id="UP001501523">
    <property type="component" value="Unassembled WGS sequence"/>
</dbReference>
<dbReference type="Gene3D" id="3.40.50.740">
    <property type="match status" value="1"/>
</dbReference>
<gene>
    <name evidence="11" type="ORF">GCM10009105_26060</name>
</gene>
<evidence type="ECO:0000256" key="4">
    <source>
        <dbReference type="ARBA" id="ARBA00022485"/>
    </source>
</evidence>
<evidence type="ECO:0000256" key="1">
    <source>
        <dbReference type="ARBA" id="ARBA00001966"/>
    </source>
</evidence>
<accession>A0ABN1IP38</accession>
<evidence type="ECO:0000256" key="8">
    <source>
        <dbReference type="ARBA" id="ARBA00023014"/>
    </source>
</evidence>
<dbReference type="SMART" id="SM00926">
    <property type="entry name" value="Molybdop_Fe4S4"/>
    <property type="match status" value="1"/>
</dbReference>
<comment type="similarity">
    <text evidence="3">Belongs to the prokaryotic molybdopterin-containing oxidoreductase family.</text>
</comment>
<proteinExistence type="inferred from homology"/>
<protein>
    <recommendedName>
        <fullName evidence="10">4Fe-4S Mo/W bis-MGD-type domain-containing protein</fullName>
    </recommendedName>
</protein>
<dbReference type="EMBL" id="BAAAEU010000022">
    <property type="protein sequence ID" value="GAA0718442.1"/>
    <property type="molecule type" value="Genomic_DNA"/>
</dbReference>
<keyword evidence="4" id="KW-0004">4Fe-4S</keyword>
<keyword evidence="12" id="KW-1185">Reference proteome</keyword>
<dbReference type="Pfam" id="PF01568">
    <property type="entry name" value="Molydop_binding"/>
    <property type="match status" value="1"/>
</dbReference>
<feature type="region of interest" description="Disordered" evidence="9">
    <location>
        <begin position="342"/>
        <end position="399"/>
    </location>
</feature>
<feature type="compositionally biased region" description="Pro residues" evidence="9">
    <location>
        <begin position="372"/>
        <end position="384"/>
    </location>
</feature>
<feature type="region of interest" description="Disordered" evidence="9">
    <location>
        <begin position="881"/>
        <end position="944"/>
    </location>
</feature>
<evidence type="ECO:0000256" key="6">
    <source>
        <dbReference type="ARBA" id="ARBA00023002"/>
    </source>
</evidence>
<dbReference type="InterPro" id="IPR006657">
    <property type="entry name" value="MoPterin_dinucl-bd_dom"/>
</dbReference>
<dbReference type="Gene3D" id="3.30.200.210">
    <property type="match status" value="1"/>
</dbReference>
<feature type="domain" description="4Fe-4S Mo/W bis-MGD-type" evidence="10">
    <location>
        <begin position="50"/>
        <end position="106"/>
    </location>
</feature>
<dbReference type="InterPro" id="IPR006963">
    <property type="entry name" value="Mopterin_OxRdtase_4Fe-4S_dom"/>
</dbReference>
<comment type="cofactor">
    <cofactor evidence="1">
        <name>[4Fe-4S] cluster</name>
        <dbReference type="ChEBI" id="CHEBI:49883"/>
    </cofactor>
</comment>
<dbReference type="PROSITE" id="PS51669">
    <property type="entry name" value="4FE4S_MOW_BIS_MGD"/>
    <property type="match status" value="1"/>
</dbReference>
<comment type="subcellular location">
    <subcellularLocation>
        <location evidence="2">Cell envelope</location>
    </subcellularLocation>
</comment>
<feature type="region of interest" description="Disordered" evidence="9">
    <location>
        <begin position="536"/>
        <end position="559"/>
    </location>
</feature>
<evidence type="ECO:0000313" key="12">
    <source>
        <dbReference type="Proteomes" id="UP001501523"/>
    </source>
</evidence>
<dbReference type="CDD" id="cd02783">
    <property type="entry name" value="MopB_CT_2"/>
    <property type="match status" value="1"/>
</dbReference>
<dbReference type="SUPFAM" id="SSF53706">
    <property type="entry name" value="Formate dehydrogenase/DMSO reductase, domains 1-3"/>
    <property type="match status" value="1"/>
</dbReference>
<dbReference type="Gene3D" id="3.40.228.10">
    <property type="entry name" value="Dimethylsulfoxide Reductase, domain 2"/>
    <property type="match status" value="1"/>
</dbReference>
<feature type="compositionally biased region" description="Polar residues" evidence="9">
    <location>
        <begin position="342"/>
        <end position="363"/>
    </location>
</feature>
<dbReference type="Pfam" id="PF00384">
    <property type="entry name" value="Molybdopterin"/>
    <property type="match status" value="1"/>
</dbReference>
<sequence length="1113" mass="121488">MPSGIVRACERPAMDGRAGATHQGWFAVSEATTSTPMPHAHLNLNLPTGDEVKTTTCYMCACRCGIRVHLKGGRVRYIDGNPRHPVNQGVICAKGSAGIMQHYSPARLSKPLLRVGERGAGEFREIEWDEALALATQWLGDIRARDPDQLAFFTGRDQSQALTGWWAQAFGTINYAAHGGFCSVNMAAAGMYTLGGSFWEFGEPDWELTKYLMLWGVAEDHDSNPIKLGLGKLKARGAKIVAINPVRTGYGAIADEWVPINPGTDGLLAGALIHELLRTDRIDLDYLVRYTNAHHLVIRAPGAADDGLIARDAEGNALCAARFEALSPDSSIIGGEGWVRGQGSNEVATSETSKGFTGSADSFANSGSAPAGPAPSPLPSPPTEKPLGEREHGAVSPSATYRIERADTIGIAPLIVGDYTLADGRRAVPAFQLFAERFLAAEYAPDTVAPTCGVSADTVRRLARELAEAAFEQAITLKQRWTDAWGREHAEMIGRPVAMHAMRGISAHANGFHTCRTLHLLQMILGAIDTPGSFRYQPPYPKSAPPPNRPGKTRKDNGALDAAPLGYVQAPDDLVVDARGEPLRIDKAFSWQHPFAAHGMLQNVIANAATGDPYRIDTLFLFMANMGWNSAMNTSATREMLRARDPASGDYRIPHIIYADAYDSETVAFADLVLPDTTYLERHDCISLLDRPISDADGASDAIRRPVVQPDRDVRPFQDVLLDLGARLKLPGLVDEAGAAKYPRGYAQYMIEHERAPGVGLLAGWRGADGSLAGVGAPNPNQLERYIEHGCYWHHEVPAAGRYYKMANRDYLDWAKSLGFVGSTQPIVMQFYAETLQRFRLAAQGHGAMQPPERDRARVARYFDPLPFWYASLEEHALSSDDVGGEGWVRGRGPEPSQAVVPDAPPSRHPASSENGIRDAGGHRVSMPFSTPSPQPSPPTKELLGERGHAAYPLAAITQRPMFMYHAWGSQNKWLRQIATRNYLYMHPKTASAHGVADEDWIWLASPRGRIRVQARLHAGTAPGTVWTWNAIGKRKGAWKLSQNAPENVDGFLLNHLIDESLPARVGETKRANADPVTGQAAWFDLRVRIERDPEPHRDGHRIEVDSSLELPA</sequence>
<reference evidence="11 12" key="1">
    <citation type="journal article" date="2019" name="Int. J. Syst. Evol. Microbiol.">
        <title>The Global Catalogue of Microorganisms (GCM) 10K type strain sequencing project: providing services to taxonomists for standard genome sequencing and annotation.</title>
        <authorList>
            <consortium name="The Broad Institute Genomics Platform"/>
            <consortium name="The Broad Institute Genome Sequencing Center for Infectious Disease"/>
            <person name="Wu L."/>
            <person name="Ma J."/>
        </authorList>
    </citation>
    <scope>NUCLEOTIDE SEQUENCE [LARGE SCALE GENOMIC DNA]</scope>
    <source>
        <strain evidence="11 12">JCM 15421</strain>
    </source>
</reference>
<name>A0ABN1IP38_9GAMM</name>
<dbReference type="PANTHER" id="PTHR43598">
    <property type="entry name" value="TUNGSTEN-CONTAINING FORMYLMETHANOFURAN DEHYDROGENASE 2 SUBUNIT B"/>
    <property type="match status" value="1"/>
</dbReference>
<evidence type="ECO:0000313" key="11">
    <source>
        <dbReference type="EMBL" id="GAA0718442.1"/>
    </source>
</evidence>
<dbReference type="Pfam" id="PF04879">
    <property type="entry name" value="Molybdop_Fe4S4"/>
    <property type="match status" value="1"/>
</dbReference>
<dbReference type="InterPro" id="IPR006656">
    <property type="entry name" value="Mopterin_OxRdtase"/>
</dbReference>
<feature type="compositionally biased region" description="Pro residues" evidence="9">
    <location>
        <begin position="538"/>
        <end position="549"/>
    </location>
</feature>
<dbReference type="InterPro" id="IPR009010">
    <property type="entry name" value="Asp_de-COase-like_dom_sf"/>
</dbReference>
<evidence type="ECO:0000256" key="2">
    <source>
        <dbReference type="ARBA" id="ARBA00004196"/>
    </source>
</evidence>
<keyword evidence="7" id="KW-0408">Iron</keyword>
<keyword evidence="8" id="KW-0411">Iron-sulfur</keyword>
<evidence type="ECO:0000256" key="7">
    <source>
        <dbReference type="ARBA" id="ARBA00023004"/>
    </source>
</evidence>
<keyword evidence="6" id="KW-0560">Oxidoreductase</keyword>
<organism evidence="11 12">
    <name type="scientific">Dokdonella soli</name>
    <dbReference type="NCBI Taxonomy" id="529810"/>
    <lineage>
        <taxon>Bacteria</taxon>
        <taxon>Pseudomonadati</taxon>
        <taxon>Pseudomonadota</taxon>
        <taxon>Gammaproteobacteria</taxon>
        <taxon>Lysobacterales</taxon>
        <taxon>Rhodanobacteraceae</taxon>
        <taxon>Dokdonella</taxon>
    </lineage>
</organism>
<comment type="caution">
    <text evidence="11">The sequence shown here is derived from an EMBL/GenBank/DDBJ whole genome shotgun (WGS) entry which is preliminary data.</text>
</comment>
<evidence type="ECO:0000259" key="10">
    <source>
        <dbReference type="PROSITE" id="PS51669"/>
    </source>
</evidence>
<evidence type="ECO:0000256" key="5">
    <source>
        <dbReference type="ARBA" id="ARBA00022723"/>
    </source>
</evidence>
<keyword evidence="5" id="KW-0479">Metal-binding</keyword>
<dbReference type="PANTHER" id="PTHR43598:SF5">
    <property type="entry name" value="DMSO REDUCTASE CHAIN A"/>
    <property type="match status" value="1"/>
</dbReference>